<dbReference type="RefSeq" id="WP_068867236.1">
    <property type="nucleotide sequence ID" value="NZ_VDCI01000003.1"/>
</dbReference>
<dbReference type="InterPro" id="IPR015946">
    <property type="entry name" value="KH_dom-like_a/b"/>
</dbReference>
<protein>
    <submittedName>
        <fullName evidence="1">Osmotically inducible protein C</fullName>
    </submittedName>
</protein>
<accession>A0A5C4S161</accession>
<dbReference type="InterPro" id="IPR003718">
    <property type="entry name" value="OsmC/Ohr_fam"/>
</dbReference>
<proteinExistence type="predicted"/>
<dbReference type="Pfam" id="PF02566">
    <property type="entry name" value="OsmC"/>
    <property type="match status" value="1"/>
</dbReference>
<comment type="caution">
    <text evidence="1">The sequence shown here is derived from an EMBL/GenBank/DDBJ whole genome shotgun (WGS) entry which is preliminary data.</text>
</comment>
<organism evidence="1 2">
    <name type="scientific">Prosthecochloris vibrioformis</name>
    <name type="common">Chlorobium vibrioforme</name>
    <dbReference type="NCBI Taxonomy" id="1098"/>
    <lineage>
        <taxon>Bacteria</taxon>
        <taxon>Pseudomonadati</taxon>
        <taxon>Chlorobiota</taxon>
        <taxon>Chlorobiia</taxon>
        <taxon>Chlorobiales</taxon>
        <taxon>Chlorobiaceae</taxon>
        <taxon>Prosthecochloris</taxon>
    </lineage>
</organism>
<dbReference type="Gene3D" id="3.30.300.20">
    <property type="match status" value="1"/>
</dbReference>
<keyword evidence="2" id="KW-1185">Reference proteome</keyword>
<dbReference type="AlphaFoldDB" id="A0A5C4S161"/>
<reference evidence="1 2" key="1">
    <citation type="submission" date="2019-05" db="EMBL/GenBank/DDBJ databases">
        <title>Draft Whole-Genome sequence of the green sulfur bacterium Prosthecochloris vibrioformis DSM 260.</title>
        <authorList>
            <person name="Meyer T.E."/>
            <person name="Kyndt J.A."/>
        </authorList>
    </citation>
    <scope>NUCLEOTIDE SEQUENCE [LARGE SCALE GENOMIC DNA]</scope>
    <source>
        <strain evidence="1 2">DSM 260</strain>
    </source>
</reference>
<evidence type="ECO:0000313" key="1">
    <source>
        <dbReference type="EMBL" id="TNJ36908.1"/>
    </source>
</evidence>
<dbReference type="PANTHER" id="PTHR39624">
    <property type="entry name" value="PROTEIN INVOLVED IN RIMO-MEDIATED BETA-METHYLTHIOLATION OF RIBOSOMAL PROTEIN S12 YCAO"/>
    <property type="match status" value="1"/>
</dbReference>
<evidence type="ECO:0000313" key="2">
    <source>
        <dbReference type="Proteomes" id="UP000309544"/>
    </source>
</evidence>
<dbReference type="PANTHER" id="PTHR39624:SF2">
    <property type="entry name" value="OSMC-LIKE PROTEIN"/>
    <property type="match status" value="1"/>
</dbReference>
<dbReference type="Proteomes" id="UP000309544">
    <property type="component" value="Unassembled WGS sequence"/>
</dbReference>
<name>A0A5C4S161_PROVB</name>
<sequence length="133" mass="14364">MSTMIISSGGGKKVNAEYRGFTISTDQSVQNGGEGAAPEPFMLFLASIGTCAGIYVYSFCQQRGIPTDNVHIIQHHEKNPDGHGIAKITLEIQVPEDFPVKYHTALIKAANLCAVKKHIQHAPEFDVVTNVVG</sequence>
<gene>
    <name evidence="1" type="ORF">FGF68_04860</name>
</gene>
<dbReference type="SUPFAM" id="SSF82784">
    <property type="entry name" value="OsmC-like"/>
    <property type="match status" value="1"/>
</dbReference>
<dbReference type="EMBL" id="VDCI01000003">
    <property type="protein sequence ID" value="TNJ36908.1"/>
    <property type="molecule type" value="Genomic_DNA"/>
</dbReference>
<dbReference type="InterPro" id="IPR036102">
    <property type="entry name" value="OsmC/Ohrsf"/>
</dbReference>